<keyword evidence="4" id="KW-1185">Reference proteome</keyword>
<name>A0ABV9T6U6_9BACT</name>
<dbReference type="Proteomes" id="UP001595818">
    <property type="component" value="Unassembled WGS sequence"/>
</dbReference>
<dbReference type="InterPro" id="IPR029039">
    <property type="entry name" value="Flavoprotein-like_sf"/>
</dbReference>
<dbReference type="SUPFAM" id="SSF52218">
    <property type="entry name" value="Flavoproteins"/>
    <property type="match status" value="1"/>
</dbReference>
<organism evidence="3 4">
    <name type="scientific">Negadavirga shengliensis</name>
    <dbReference type="NCBI Taxonomy" id="1389218"/>
    <lineage>
        <taxon>Bacteria</taxon>
        <taxon>Pseudomonadati</taxon>
        <taxon>Bacteroidota</taxon>
        <taxon>Cytophagia</taxon>
        <taxon>Cytophagales</taxon>
        <taxon>Cyclobacteriaceae</taxon>
        <taxon>Negadavirga</taxon>
    </lineage>
</organism>
<gene>
    <name evidence="3" type="ORF">ACFPFU_22315</name>
</gene>
<dbReference type="Gene3D" id="3.40.50.360">
    <property type="match status" value="1"/>
</dbReference>
<keyword evidence="1" id="KW-0732">Signal</keyword>
<reference evidence="4" key="1">
    <citation type="journal article" date="2019" name="Int. J. Syst. Evol. Microbiol.">
        <title>The Global Catalogue of Microorganisms (GCM) 10K type strain sequencing project: providing services to taxonomists for standard genome sequencing and annotation.</title>
        <authorList>
            <consortium name="The Broad Institute Genomics Platform"/>
            <consortium name="The Broad Institute Genome Sequencing Center for Infectious Disease"/>
            <person name="Wu L."/>
            <person name="Ma J."/>
        </authorList>
    </citation>
    <scope>NUCLEOTIDE SEQUENCE [LARGE SCALE GENOMIC DNA]</scope>
    <source>
        <strain evidence="4">CGMCC 4.7466</strain>
    </source>
</reference>
<protein>
    <submittedName>
        <fullName evidence="3">Flavodoxin family protein</fullName>
    </submittedName>
</protein>
<evidence type="ECO:0000256" key="1">
    <source>
        <dbReference type="SAM" id="SignalP"/>
    </source>
</evidence>
<dbReference type="PROSITE" id="PS50902">
    <property type="entry name" value="FLAVODOXIN_LIKE"/>
    <property type="match status" value="1"/>
</dbReference>
<dbReference type="RefSeq" id="WP_377068316.1">
    <property type="nucleotide sequence ID" value="NZ_JBHSJJ010000018.1"/>
</dbReference>
<sequence length="193" mass="20548">MKKSFLPLLLFLLFFGAFVNAQSGPFVLIAYYSESGNTKAMADAVAEGVRSVEGIECVLKSMDDIREEELLEAGAIIVGSPVYNANLAPPVQEFINSWPFEDRPLKNKIGAAFATGGGISIGEEAVLLGILRSMLIHGMIVVGGEEVEAAFGASAITEEGPFGGGEIHELFLKKAEGLGKRVGELLSDFHSKK</sequence>
<accession>A0ABV9T6U6</accession>
<dbReference type="EMBL" id="JBHSJJ010000018">
    <property type="protein sequence ID" value="MFC4874455.1"/>
    <property type="molecule type" value="Genomic_DNA"/>
</dbReference>
<dbReference type="InterPro" id="IPR008254">
    <property type="entry name" value="Flavodoxin/NO_synth"/>
</dbReference>
<evidence type="ECO:0000259" key="2">
    <source>
        <dbReference type="PROSITE" id="PS50902"/>
    </source>
</evidence>
<comment type="caution">
    <text evidence="3">The sequence shown here is derived from an EMBL/GenBank/DDBJ whole genome shotgun (WGS) entry which is preliminary data.</text>
</comment>
<feature type="signal peptide" evidence="1">
    <location>
        <begin position="1"/>
        <end position="21"/>
    </location>
</feature>
<dbReference type="InterPro" id="IPR005025">
    <property type="entry name" value="FMN_Rdtase-like_dom"/>
</dbReference>
<evidence type="ECO:0000313" key="4">
    <source>
        <dbReference type="Proteomes" id="UP001595818"/>
    </source>
</evidence>
<dbReference type="Pfam" id="PF03358">
    <property type="entry name" value="FMN_red"/>
    <property type="match status" value="1"/>
</dbReference>
<feature type="domain" description="Flavodoxin-like" evidence="2">
    <location>
        <begin position="27"/>
        <end position="183"/>
    </location>
</feature>
<evidence type="ECO:0000313" key="3">
    <source>
        <dbReference type="EMBL" id="MFC4874455.1"/>
    </source>
</evidence>
<feature type="chain" id="PRO_5045927809" evidence="1">
    <location>
        <begin position="22"/>
        <end position="193"/>
    </location>
</feature>
<proteinExistence type="predicted"/>